<reference evidence="4" key="1">
    <citation type="journal article" date="2016" name="Stand. Genomic Sci.">
        <title>Complete genome sequence of Methanospirillum hungatei type strain JF1.</title>
        <authorList>
            <person name="Gunsalus R.P."/>
            <person name="Cook L.E."/>
            <person name="Crable B."/>
            <person name="Rohlin L."/>
            <person name="McDonald E."/>
            <person name="Mouttaki H."/>
            <person name="Sieber J.R."/>
            <person name="Poweleit N."/>
            <person name="Zhou H."/>
            <person name="Lapidus A.L."/>
            <person name="Daligault H.E."/>
            <person name="Land M."/>
            <person name="Gilna P."/>
            <person name="Ivanova N."/>
            <person name="Kyrpides N."/>
            <person name="Culley D.E."/>
            <person name="McInerney M.J."/>
        </authorList>
    </citation>
    <scope>NUCLEOTIDE SEQUENCE [LARGE SCALE GENOMIC DNA]</scope>
    <source>
        <strain evidence="4">ATCC 27890 / DSM 864 / NBRC 100397 / JF-1</strain>
    </source>
</reference>
<gene>
    <name evidence="3" type="ordered locus">Mhun_1316</name>
</gene>
<dbReference type="PANTHER" id="PTHR30535:SF34">
    <property type="entry name" value="MOLYBDATE-BINDING PROTEIN MOLA"/>
    <property type="match status" value="1"/>
</dbReference>
<dbReference type="Gene3D" id="3.40.50.1980">
    <property type="entry name" value="Nitrogenase molybdenum iron protein domain"/>
    <property type="match status" value="2"/>
</dbReference>
<dbReference type="Proteomes" id="UP000001941">
    <property type="component" value="Chromosome"/>
</dbReference>
<feature type="domain" description="Fe/B12 periplasmic-binding" evidence="2">
    <location>
        <begin position="73"/>
        <end position="358"/>
    </location>
</feature>
<dbReference type="eggNOG" id="arCOG03304">
    <property type="taxonomic scope" value="Archaea"/>
</dbReference>
<organism evidence="3 4">
    <name type="scientific">Methanospirillum hungatei JF-1 (strain ATCC 27890 / DSM 864 / NBRC 100397 / JF-1)</name>
    <dbReference type="NCBI Taxonomy" id="323259"/>
    <lineage>
        <taxon>Archaea</taxon>
        <taxon>Methanobacteriati</taxon>
        <taxon>Methanobacteriota</taxon>
        <taxon>Stenosarchaea group</taxon>
        <taxon>Methanomicrobia</taxon>
        <taxon>Methanomicrobiales</taxon>
        <taxon>Methanospirillaceae</taxon>
        <taxon>Methanospirillum</taxon>
    </lineage>
</organism>
<evidence type="ECO:0000313" key="3">
    <source>
        <dbReference type="EMBL" id="ABD41056.1"/>
    </source>
</evidence>
<evidence type="ECO:0000256" key="1">
    <source>
        <dbReference type="SAM" id="Phobius"/>
    </source>
</evidence>
<keyword evidence="1" id="KW-0472">Membrane</keyword>
<sequence>MKRLLPKPFIKDSLEYKSKKSNGFFIITYFLMIIAIASSPVSSADIEKTAGDSSITIIDDWGREVTLDKHAERIAFSHTAAGEGILLAGGWDKVVGRDGSLTDSRFYSNLDTIPAVSTPNQAFSLDFEKITELHPDLFIIQKHYDSREQFDEIANKLEPDTPIVGLDFLEPENADSIKKLSILIGTEQVADDYVNFHDEIIKNLKEKTDTLSPDEKPNVFLKGGTTDKISTFGRDASFWNRMCSLAGGKNIADGLPGDNQEVDLEWLTQQDIDTIVGSCSYRNYPESFGYLATEPFHASEKADEIIIDIKNNEIFSHSDAVLDDNVFLLEGTMISNPKAFIGSAYLAKWLHPDLFSDLDPEQIHQEYLSRFIGTDYDLKNIGLFGYPANS</sequence>
<feature type="transmembrane region" description="Helical" evidence="1">
    <location>
        <begin position="21"/>
        <end position="41"/>
    </location>
</feature>
<dbReference type="InterPro" id="IPR050902">
    <property type="entry name" value="ABC_Transporter_SBP"/>
</dbReference>
<evidence type="ECO:0000313" key="4">
    <source>
        <dbReference type="Proteomes" id="UP000001941"/>
    </source>
</evidence>
<evidence type="ECO:0000259" key="2">
    <source>
        <dbReference type="PROSITE" id="PS50983"/>
    </source>
</evidence>
<keyword evidence="1" id="KW-1133">Transmembrane helix</keyword>
<dbReference type="KEGG" id="mhu:Mhun_1316"/>
<accession>Q2FNY7</accession>
<dbReference type="PROSITE" id="PS50983">
    <property type="entry name" value="FE_B12_PBP"/>
    <property type="match status" value="1"/>
</dbReference>
<proteinExistence type="predicted"/>
<keyword evidence="4" id="KW-1185">Reference proteome</keyword>
<keyword evidence="1" id="KW-0812">Transmembrane</keyword>
<name>Q2FNY7_METHJ</name>
<dbReference type="PANTHER" id="PTHR30535">
    <property type="entry name" value="VITAMIN B12-BINDING PROTEIN"/>
    <property type="match status" value="1"/>
</dbReference>
<dbReference type="Pfam" id="PF01497">
    <property type="entry name" value="Peripla_BP_2"/>
    <property type="match status" value="1"/>
</dbReference>
<dbReference type="EMBL" id="CP000254">
    <property type="protein sequence ID" value="ABD41056.1"/>
    <property type="molecule type" value="Genomic_DNA"/>
</dbReference>
<dbReference type="SUPFAM" id="SSF53807">
    <property type="entry name" value="Helical backbone' metal receptor"/>
    <property type="match status" value="1"/>
</dbReference>
<dbReference type="InterPro" id="IPR002491">
    <property type="entry name" value="ABC_transptr_periplasmic_BD"/>
</dbReference>
<dbReference type="AlphaFoldDB" id="Q2FNY7"/>
<dbReference type="HOGENOM" id="CLU_038034_2_0_2"/>
<dbReference type="InParanoid" id="Q2FNY7"/>
<protein>
    <submittedName>
        <fullName evidence="3">Periplasmic binding protein</fullName>
    </submittedName>
</protein>
<dbReference type="STRING" id="323259.Mhun_1316"/>
<dbReference type="EnsemblBacteria" id="ABD41056">
    <property type="protein sequence ID" value="ABD41056"/>
    <property type="gene ID" value="Mhun_1316"/>
</dbReference>